<proteinExistence type="predicted"/>
<keyword evidence="1" id="KW-1133">Transmembrane helix</keyword>
<evidence type="ECO:0000256" key="1">
    <source>
        <dbReference type="SAM" id="Phobius"/>
    </source>
</evidence>
<dbReference type="SMART" id="SM00915">
    <property type="entry name" value="Jacalin"/>
    <property type="match status" value="1"/>
</dbReference>
<evidence type="ECO:0000259" key="2">
    <source>
        <dbReference type="SMART" id="SM00915"/>
    </source>
</evidence>
<keyword evidence="1" id="KW-0472">Membrane</keyword>
<accession>A0A2I1GNC5</accession>
<dbReference type="SUPFAM" id="SSF51101">
    <property type="entry name" value="Mannose-binding lectins"/>
    <property type="match status" value="1"/>
</dbReference>
<sequence length="279" mass="31547">MDRSKIRKKKVNQLWLKSLFKCTIFSVEKKTNQKWKVIQPFFITKDKLDKLKMIKYEISIIFILSHDCQKFIIVGKNLLDNLLRVLNVRLIINDPSFSGIAITKILIRKIEAHCENIAAFIQFTYYIETIKGSSAYEFSGNKYGKGGGDTLIQYFTYDEQVTGISGRYGPYANTSSNVILNLEFHTSKNNTISCGKYSSLDTPFTLPVGVFYGSSDDYVNSIGSYEISFPSFPSFPSQSTVIALSCTTGILGFCFLVAIGIFLWKKFRSLKGPKPIPTQ</sequence>
<gene>
    <name evidence="3" type="ORF">RhiirA4_544422</name>
</gene>
<keyword evidence="4" id="KW-1185">Reference proteome</keyword>
<name>A0A2I1GNC5_9GLOM</name>
<dbReference type="VEuPathDB" id="FungiDB:RhiirA1_473250"/>
<dbReference type="Proteomes" id="UP000234323">
    <property type="component" value="Unassembled WGS sequence"/>
</dbReference>
<reference evidence="3 4" key="1">
    <citation type="submission" date="2015-10" db="EMBL/GenBank/DDBJ databases">
        <title>Genome analyses suggest a sexual origin of heterokaryosis in a supposedly ancient asexual fungus.</title>
        <authorList>
            <person name="Ropars J."/>
            <person name="Sedzielewska K."/>
            <person name="Noel J."/>
            <person name="Charron P."/>
            <person name="Farinelli L."/>
            <person name="Marton T."/>
            <person name="Kruger M."/>
            <person name="Pelin A."/>
            <person name="Brachmann A."/>
            <person name="Corradi N."/>
        </authorList>
    </citation>
    <scope>NUCLEOTIDE SEQUENCE [LARGE SCALE GENOMIC DNA]</scope>
    <source>
        <strain evidence="3 4">A4</strain>
    </source>
</reference>
<feature type="transmembrane region" description="Helical" evidence="1">
    <location>
        <begin position="241"/>
        <end position="264"/>
    </location>
</feature>
<dbReference type="InterPro" id="IPR001229">
    <property type="entry name" value="Jacalin-like_lectin_dom"/>
</dbReference>
<dbReference type="Gene3D" id="2.100.10.30">
    <property type="entry name" value="Jacalin-like lectin domain"/>
    <property type="match status" value="1"/>
</dbReference>
<dbReference type="VEuPathDB" id="FungiDB:RhiirFUN_016037"/>
<dbReference type="VEuPathDB" id="FungiDB:FUN_010746"/>
<evidence type="ECO:0000313" key="4">
    <source>
        <dbReference type="Proteomes" id="UP000234323"/>
    </source>
</evidence>
<organism evidence="3 4">
    <name type="scientific">Rhizophagus irregularis</name>
    <dbReference type="NCBI Taxonomy" id="588596"/>
    <lineage>
        <taxon>Eukaryota</taxon>
        <taxon>Fungi</taxon>
        <taxon>Fungi incertae sedis</taxon>
        <taxon>Mucoromycota</taxon>
        <taxon>Glomeromycotina</taxon>
        <taxon>Glomeromycetes</taxon>
        <taxon>Glomerales</taxon>
        <taxon>Glomeraceae</taxon>
        <taxon>Rhizophagus</taxon>
    </lineage>
</organism>
<evidence type="ECO:0000313" key="3">
    <source>
        <dbReference type="EMBL" id="PKY48143.1"/>
    </source>
</evidence>
<dbReference type="AlphaFoldDB" id="A0A2I1GNC5"/>
<dbReference type="EMBL" id="LLXI01000608">
    <property type="protein sequence ID" value="PKY48143.1"/>
    <property type="molecule type" value="Genomic_DNA"/>
</dbReference>
<comment type="caution">
    <text evidence="3">The sequence shown here is derived from an EMBL/GenBank/DDBJ whole genome shotgun (WGS) entry which is preliminary data.</text>
</comment>
<dbReference type="InterPro" id="IPR036404">
    <property type="entry name" value="Jacalin-like_lectin_dom_sf"/>
</dbReference>
<protein>
    <recommendedName>
        <fullName evidence="2">Jacalin-type lectin domain-containing protein</fullName>
    </recommendedName>
</protein>
<keyword evidence="1" id="KW-0812">Transmembrane</keyword>
<feature type="domain" description="Jacalin-type lectin" evidence="2">
    <location>
        <begin position="93"/>
        <end position="228"/>
    </location>
</feature>
<dbReference type="Pfam" id="PF01419">
    <property type="entry name" value="Jacalin"/>
    <property type="match status" value="1"/>
</dbReference>